<gene>
    <name evidence="1" type="ORF">EDI28_10510</name>
</gene>
<dbReference type="OrthoDB" id="8911262at2"/>
<reference evidence="1 2" key="1">
    <citation type="submission" date="2018-11" db="EMBL/GenBank/DDBJ databases">
        <title>Photobacterium sp. BEI247 sp. nov., a marine bacterium isolated from Yongle Blue Hole in the South China Sea.</title>
        <authorList>
            <person name="Wang X."/>
        </authorList>
    </citation>
    <scope>NUCLEOTIDE SEQUENCE [LARGE SCALE GENOMIC DNA]</scope>
    <source>
        <strain evidence="2">BEI247</strain>
    </source>
</reference>
<dbReference type="EMBL" id="RJLM01000003">
    <property type="protein sequence ID" value="RWX55910.1"/>
    <property type="molecule type" value="Genomic_DNA"/>
</dbReference>
<keyword evidence="2" id="KW-1185">Reference proteome</keyword>
<dbReference type="AlphaFoldDB" id="A0A3S3RA30"/>
<dbReference type="Proteomes" id="UP000287563">
    <property type="component" value="Unassembled WGS sequence"/>
</dbReference>
<evidence type="ECO:0000313" key="1">
    <source>
        <dbReference type="EMBL" id="RWX55910.1"/>
    </source>
</evidence>
<comment type="caution">
    <text evidence="1">The sequence shown here is derived from an EMBL/GenBank/DDBJ whole genome shotgun (WGS) entry which is preliminary data.</text>
</comment>
<dbReference type="InterPro" id="IPR032720">
    <property type="entry name" value="Cys_rich_CWC"/>
</dbReference>
<accession>A0A3S3RA30</accession>
<dbReference type="Pfam" id="PF06945">
    <property type="entry name" value="DUF1289"/>
    <property type="match status" value="1"/>
</dbReference>
<proteinExistence type="predicted"/>
<name>A0A3S3RA30_9GAMM</name>
<dbReference type="RefSeq" id="WP_128783927.1">
    <property type="nucleotide sequence ID" value="NZ_JAKJSG010000106.1"/>
</dbReference>
<organism evidence="1 2">
    <name type="scientific">Photobacterium chitinilyticum</name>
    <dbReference type="NCBI Taxonomy" id="2485123"/>
    <lineage>
        <taxon>Bacteria</taxon>
        <taxon>Pseudomonadati</taxon>
        <taxon>Pseudomonadota</taxon>
        <taxon>Gammaproteobacteria</taxon>
        <taxon>Vibrionales</taxon>
        <taxon>Vibrionaceae</taxon>
        <taxon>Photobacterium</taxon>
    </lineage>
</organism>
<dbReference type="Pfam" id="PF14375">
    <property type="entry name" value="Cys_rich_CWC"/>
    <property type="match status" value="1"/>
</dbReference>
<evidence type="ECO:0000313" key="2">
    <source>
        <dbReference type="Proteomes" id="UP000287563"/>
    </source>
</evidence>
<dbReference type="InterPro" id="IPR010710">
    <property type="entry name" value="DUF1289"/>
</dbReference>
<protein>
    <submittedName>
        <fullName evidence="1">DUF1289 domain-containing protein</fullName>
    </submittedName>
</protein>
<sequence length="103" mass="11462">MKTPCVAKCKSNEGICSGCFRTITEITEWRLMNEVKQSNTIDEIQGKRSTHTCSLCGKPTYCDISAGKSTCWCFELAKRDTSGIESPDCLCRKCLSTLPLRDV</sequence>